<evidence type="ECO:0000313" key="1">
    <source>
        <dbReference type="EMBL" id="GGF98822.1"/>
    </source>
</evidence>
<dbReference type="AlphaFoldDB" id="A0A917CUN1"/>
<gene>
    <name evidence="1" type="ORF">GCM10010960_20490</name>
</gene>
<organism evidence="1 2">
    <name type="scientific">Arenimonas maotaiensis</name>
    <dbReference type="NCBI Taxonomy" id="1446479"/>
    <lineage>
        <taxon>Bacteria</taxon>
        <taxon>Pseudomonadati</taxon>
        <taxon>Pseudomonadota</taxon>
        <taxon>Gammaproteobacteria</taxon>
        <taxon>Lysobacterales</taxon>
        <taxon>Lysobacteraceae</taxon>
        <taxon>Arenimonas</taxon>
    </lineage>
</organism>
<dbReference type="EMBL" id="BMFO01000013">
    <property type="protein sequence ID" value="GGF98822.1"/>
    <property type="molecule type" value="Genomic_DNA"/>
</dbReference>
<name>A0A917CUN1_9GAMM</name>
<comment type="caution">
    <text evidence="1">The sequence shown here is derived from an EMBL/GenBank/DDBJ whole genome shotgun (WGS) entry which is preliminary data.</text>
</comment>
<reference evidence="1" key="2">
    <citation type="submission" date="2020-09" db="EMBL/GenBank/DDBJ databases">
        <authorList>
            <person name="Sun Q."/>
            <person name="Zhou Y."/>
        </authorList>
    </citation>
    <scope>NUCLEOTIDE SEQUENCE</scope>
    <source>
        <strain evidence="1">CGMCC 1.12726</strain>
    </source>
</reference>
<evidence type="ECO:0000313" key="2">
    <source>
        <dbReference type="Proteomes" id="UP000632858"/>
    </source>
</evidence>
<accession>A0A917CUN1</accession>
<sequence>MLQNMAASEPSGLPTRAAVMAPSMVADHQRAQPRTAKQEYAGTPITSAGINANAIAEKATSR</sequence>
<protein>
    <submittedName>
        <fullName evidence="1">Uncharacterized protein</fullName>
    </submittedName>
</protein>
<dbReference type="Proteomes" id="UP000632858">
    <property type="component" value="Unassembled WGS sequence"/>
</dbReference>
<proteinExistence type="predicted"/>
<reference evidence="1" key="1">
    <citation type="journal article" date="2014" name="Int. J. Syst. Evol. Microbiol.">
        <title>Complete genome sequence of Corynebacterium casei LMG S-19264T (=DSM 44701T), isolated from a smear-ripened cheese.</title>
        <authorList>
            <consortium name="US DOE Joint Genome Institute (JGI-PGF)"/>
            <person name="Walter F."/>
            <person name="Albersmeier A."/>
            <person name="Kalinowski J."/>
            <person name="Ruckert C."/>
        </authorList>
    </citation>
    <scope>NUCLEOTIDE SEQUENCE</scope>
    <source>
        <strain evidence="1">CGMCC 1.12726</strain>
    </source>
</reference>
<keyword evidence="2" id="KW-1185">Reference proteome</keyword>